<name>A0AAV2ZEZ7_PYXAD</name>
<keyword evidence="2" id="KW-1185">Reference proteome</keyword>
<accession>A0AAV2ZEZ7</accession>
<dbReference type="Proteomes" id="UP001181693">
    <property type="component" value="Unassembled WGS sequence"/>
</dbReference>
<evidence type="ECO:0000313" key="2">
    <source>
        <dbReference type="Proteomes" id="UP001181693"/>
    </source>
</evidence>
<gene>
    <name evidence="1" type="ORF">GDO54_004104</name>
</gene>
<proteinExistence type="predicted"/>
<reference evidence="1" key="1">
    <citation type="thesis" date="2020" institute="ProQuest LLC" country="789 East Eisenhower Parkway, Ann Arbor, MI, USA">
        <title>Comparative Genomics and Chromosome Evolution.</title>
        <authorList>
            <person name="Mudd A.B."/>
        </authorList>
    </citation>
    <scope>NUCLEOTIDE SEQUENCE</scope>
    <source>
        <strain evidence="1">1538</strain>
        <tissue evidence="1">Blood</tissue>
    </source>
</reference>
<sequence length="96" mass="11272">MQGRIKCQIKVWTLDTAAYMDSTPRLSSVLRMTKDKYKCCKGKAREENWQVIQPTGYYSKLINTGCTESFEYRVILFIRQAADLYFCSHHTLCYII</sequence>
<dbReference type="AlphaFoldDB" id="A0AAV2ZEZ7"/>
<comment type="caution">
    <text evidence="1">The sequence shown here is derived from an EMBL/GenBank/DDBJ whole genome shotgun (WGS) entry which is preliminary data.</text>
</comment>
<evidence type="ECO:0000313" key="1">
    <source>
        <dbReference type="EMBL" id="DBA14819.1"/>
    </source>
</evidence>
<organism evidence="1 2">
    <name type="scientific">Pyxicephalus adspersus</name>
    <name type="common">African bullfrog</name>
    <dbReference type="NCBI Taxonomy" id="30357"/>
    <lineage>
        <taxon>Eukaryota</taxon>
        <taxon>Metazoa</taxon>
        <taxon>Chordata</taxon>
        <taxon>Craniata</taxon>
        <taxon>Vertebrata</taxon>
        <taxon>Euteleostomi</taxon>
        <taxon>Amphibia</taxon>
        <taxon>Batrachia</taxon>
        <taxon>Anura</taxon>
        <taxon>Neobatrachia</taxon>
        <taxon>Ranoidea</taxon>
        <taxon>Pyxicephalidae</taxon>
        <taxon>Pyxicephalinae</taxon>
        <taxon>Pyxicephalus</taxon>
    </lineage>
</organism>
<dbReference type="EMBL" id="DYDO01000012">
    <property type="protein sequence ID" value="DBA14819.1"/>
    <property type="molecule type" value="Genomic_DNA"/>
</dbReference>
<protein>
    <submittedName>
        <fullName evidence="1">Uncharacterized protein</fullName>
    </submittedName>
</protein>